<comment type="caution">
    <text evidence="3">The sequence shown here is derived from an EMBL/GenBank/DDBJ whole genome shotgun (WGS) entry which is preliminary data.</text>
</comment>
<feature type="region of interest" description="Disordered" evidence="1">
    <location>
        <begin position="95"/>
        <end position="116"/>
    </location>
</feature>
<evidence type="ECO:0000313" key="3">
    <source>
        <dbReference type="EMBL" id="GAA3103091.1"/>
    </source>
</evidence>
<accession>A0ABP6MF99</accession>
<protein>
    <recommendedName>
        <fullName evidence="5">Lipoprotein</fullName>
    </recommendedName>
</protein>
<proteinExistence type="predicted"/>
<sequence>MDRRYLASVALAVALLSACGSGGDSESAADSEEGARNAVESYVKALNARDADQLIEVGGVPDDPRARREARQILADKGGRGLSITGVQIDLDMGPDAGSAKLAAEEKSGKSTSSTE</sequence>
<gene>
    <name evidence="3" type="ORF">GCM10010449_27700</name>
</gene>
<name>A0ABP6MF99_9ACTN</name>
<feature type="signal peptide" evidence="2">
    <location>
        <begin position="1"/>
        <end position="22"/>
    </location>
</feature>
<organism evidence="3 4">
    <name type="scientific">Streptomyces rectiviolaceus</name>
    <dbReference type="NCBI Taxonomy" id="332591"/>
    <lineage>
        <taxon>Bacteria</taxon>
        <taxon>Bacillati</taxon>
        <taxon>Actinomycetota</taxon>
        <taxon>Actinomycetes</taxon>
        <taxon>Kitasatosporales</taxon>
        <taxon>Streptomycetaceae</taxon>
        <taxon>Streptomyces</taxon>
    </lineage>
</organism>
<evidence type="ECO:0000313" key="4">
    <source>
        <dbReference type="Proteomes" id="UP001501637"/>
    </source>
</evidence>
<keyword evidence="2" id="KW-0732">Signal</keyword>
<evidence type="ECO:0000256" key="1">
    <source>
        <dbReference type="SAM" id="MobiDB-lite"/>
    </source>
</evidence>
<keyword evidence="4" id="KW-1185">Reference proteome</keyword>
<dbReference type="Proteomes" id="UP001501637">
    <property type="component" value="Unassembled WGS sequence"/>
</dbReference>
<dbReference type="EMBL" id="BAAAUG010000041">
    <property type="protein sequence ID" value="GAA3103091.1"/>
    <property type="molecule type" value="Genomic_DNA"/>
</dbReference>
<feature type="chain" id="PRO_5045202621" description="Lipoprotein" evidence="2">
    <location>
        <begin position="23"/>
        <end position="116"/>
    </location>
</feature>
<dbReference type="PROSITE" id="PS51257">
    <property type="entry name" value="PROKAR_LIPOPROTEIN"/>
    <property type="match status" value="1"/>
</dbReference>
<reference evidence="4" key="1">
    <citation type="journal article" date="2019" name="Int. J. Syst. Evol. Microbiol.">
        <title>The Global Catalogue of Microorganisms (GCM) 10K type strain sequencing project: providing services to taxonomists for standard genome sequencing and annotation.</title>
        <authorList>
            <consortium name="The Broad Institute Genomics Platform"/>
            <consortium name="The Broad Institute Genome Sequencing Center for Infectious Disease"/>
            <person name="Wu L."/>
            <person name="Ma J."/>
        </authorList>
    </citation>
    <scope>NUCLEOTIDE SEQUENCE [LARGE SCALE GENOMIC DNA]</scope>
    <source>
        <strain evidence="4">JCM 9092</strain>
    </source>
</reference>
<evidence type="ECO:0000256" key="2">
    <source>
        <dbReference type="SAM" id="SignalP"/>
    </source>
</evidence>
<evidence type="ECO:0008006" key="5">
    <source>
        <dbReference type="Google" id="ProtNLM"/>
    </source>
</evidence>
<dbReference type="RefSeq" id="WP_344521058.1">
    <property type="nucleotide sequence ID" value="NZ_BAAAUG010000041.1"/>
</dbReference>